<gene>
    <name evidence="2" type="ORF">CDAR_566761</name>
</gene>
<dbReference type="AlphaFoldDB" id="A0AAV4UDU2"/>
<dbReference type="EMBL" id="BPLQ01011142">
    <property type="protein sequence ID" value="GIY55927.1"/>
    <property type="molecule type" value="Genomic_DNA"/>
</dbReference>
<protein>
    <submittedName>
        <fullName evidence="2">Uncharacterized protein</fullName>
    </submittedName>
</protein>
<keyword evidence="3" id="KW-1185">Reference proteome</keyword>
<reference evidence="2 3" key="1">
    <citation type="submission" date="2021-06" db="EMBL/GenBank/DDBJ databases">
        <title>Caerostris darwini draft genome.</title>
        <authorList>
            <person name="Kono N."/>
            <person name="Arakawa K."/>
        </authorList>
    </citation>
    <scope>NUCLEOTIDE SEQUENCE [LARGE SCALE GENOMIC DNA]</scope>
</reference>
<dbReference type="Proteomes" id="UP001054837">
    <property type="component" value="Unassembled WGS sequence"/>
</dbReference>
<evidence type="ECO:0000256" key="1">
    <source>
        <dbReference type="SAM" id="MobiDB-lite"/>
    </source>
</evidence>
<accession>A0AAV4UDU2</accession>
<proteinExistence type="predicted"/>
<comment type="caution">
    <text evidence="2">The sequence shown here is derived from an EMBL/GenBank/DDBJ whole genome shotgun (WGS) entry which is preliminary data.</text>
</comment>
<name>A0AAV4UDU2_9ARAC</name>
<sequence>MGGGESLNRKGENHGSSSFPFDSRSERGALPPHAQLIKGVLSFGCSFFPRVPVCRVMDVPAHAPNAPFKVRLNIKICYPNDANEHVHALLKGSNLTIMAST</sequence>
<organism evidence="2 3">
    <name type="scientific">Caerostris darwini</name>
    <dbReference type="NCBI Taxonomy" id="1538125"/>
    <lineage>
        <taxon>Eukaryota</taxon>
        <taxon>Metazoa</taxon>
        <taxon>Ecdysozoa</taxon>
        <taxon>Arthropoda</taxon>
        <taxon>Chelicerata</taxon>
        <taxon>Arachnida</taxon>
        <taxon>Araneae</taxon>
        <taxon>Araneomorphae</taxon>
        <taxon>Entelegynae</taxon>
        <taxon>Araneoidea</taxon>
        <taxon>Araneidae</taxon>
        <taxon>Caerostris</taxon>
    </lineage>
</organism>
<evidence type="ECO:0000313" key="2">
    <source>
        <dbReference type="EMBL" id="GIY55927.1"/>
    </source>
</evidence>
<feature type="region of interest" description="Disordered" evidence="1">
    <location>
        <begin position="1"/>
        <end position="26"/>
    </location>
</feature>
<evidence type="ECO:0000313" key="3">
    <source>
        <dbReference type="Proteomes" id="UP001054837"/>
    </source>
</evidence>